<feature type="region of interest" description="Disordered" evidence="1">
    <location>
        <begin position="196"/>
        <end position="219"/>
    </location>
</feature>
<dbReference type="EMBL" id="JARIHO010000016">
    <property type="protein sequence ID" value="KAJ7349422.1"/>
    <property type="molecule type" value="Genomic_DNA"/>
</dbReference>
<accession>A0AAD7ETX1</accession>
<feature type="compositionally biased region" description="Polar residues" evidence="1">
    <location>
        <begin position="201"/>
        <end position="212"/>
    </location>
</feature>
<keyword evidence="2" id="KW-0812">Transmembrane</keyword>
<evidence type="ECO:0000313" key="4">
    <source>
        <dbReference type="Proteomes" id="UP001218218"/>
    </source>
</evidence>
<organism evidence="3 4">
    <name type="scientific">Mycena albidolilacea</name>
    <dbReference type="NCBI Taxonomy" id="1033008"/>
    <lineage>
        <taxon>Eukaryota</taxon>
        <taxon>Fungi</taxon>
        <taxon>Dikarya</taxon>
        <taxon>Basidiomycota</taxon>
        <taxon>Agaricomycotina</taxon>
        <taxon>Agaricomycetes</taxon>
        <taxon>Agaricomycetidae</taxon>
        <taxon>Agaricales</taxon>
        <taxon>Marasmiineae</taxon>
        <taxon>Mycenaceae</taxon>
        <taxon>Mycena</taxon>
    </lineage>
</organism>
<keyword evidence="2" id="KW-1133">Transmembrane helix</keyword>
<name>A0AAD7ETX1_9AGAR</name>
<dbReference type="Proteomes" id="UP001218218">
    <property type="component" value="Unassembled WGS sequence"/>
</dbReference>
<evidence type="ECO:0000256" key="2">
    <source>
        <dbReference type="SAM" id="Phobius"/>
    </source>
</evidence>
<comment type="caution">
    <text evidence="3">The sequence shown here is derived from an EMBL/GenBank/DDBJ whole genome shotgun (WGS) entry which is preliminary data.</text>
</comment>
<feature type="region of interest" description="Disordered" evidence="1">
    <location>
        <begin position="114"/>
        <end position="152"/>
    </location>
</feature>
<keyword evidence="2" id="KW-0472">Membrane</keyword>
<keyword evidence="4" id="KW-1185">Reference proteome</keyword>
<feature type="compositionally biased region" description="Low complexity" evidence="1">
    <location>
        <begin position="131"/>
        <end position="148"/>
    </location>
</feature>
<protein>
    <submittedName>
        <fullName evidence="3">Uncharacterized protein</fullName>
    </submittedName>
</protein>
<feature type="transmembrane region" description="Helical" evidence="2">
    <location>
        <begin position="20"/>
        <end position="45"/>
    </location>
</feature>
<gene>
    <name evidence="3" type="ORF">DFH08DRAFT_807909</name>
</gene>
<evidence type="ECO:0000313" key="3">
    <source>
        <dbReference type="EMBL" id="KAJ7349422.1"/>
    </source>
</evidence>
<evidence type="ECO:0000256" key="1">
    <source>
        <dbReference type="SAM" id="MobiDB-lite"/>
    </source>
</evidence>
<dbReference type="AlphaFoldDB" id="A0AAD7ETX1"/>
<sequence>MPSIPSASQPTDMAQESRLPVGAMVGGLAGGVALAILVAVCYMLWTRATRRVKEQRKKEAVRSLLELIAMSNSIGPEDAQHRTKSNTHYNATVALTKPWPTYRPMLLRPAPTKVKFTEKGGDGPRTPSAPKPLRSAKAKAPAAQPHAPMVGVPRLPSTVSSVSMYSAASGEERQVRAPTSLILALGTIEAALTRGSWGPQRVSQATSGSAYSQDVGVAY</sequence>
<reference evidence="3" key="1">
    <citation type="submission" date="2023-03" db="EMBL/GenBank/DDBJ databases">
        <title>Massive genome expansion in bonnet fungi (Mycena s.s.) driven by repeated elements and novel gene families across ecological guilds.</title>
        <authorList>
            <consortium name="Lawrence Berkeley National Laboratory"/>
            <person name="Harder C.B."/>
            <person name="Miyauchi S."/>
            <person name="Viragh M."/>
            <person name="Kuo A."/>
            <person name="Thoen E."/>
            <person name="Andreopoulos B."/>
            <person name="Lu D."/>
            <person name="Skrede I."/>
            <person name="Drula E."/>
            <person name="Henrissat B."/>
            <person name="Morin E."/>
            <person name="Kohler A."/>
            <person name="Barry K."/>
            <person name="LaButti K."/>
            <person name="Morin E."/>
            <person name="Salamov A."/>
            <person name="Lipzen A."/>
            <person name="Mereny Z."/>
            <person name="Hegedus B."/>
            <person name="Baldrian P."/>
            <person name="Stursova M."/>
            <person name="Weitz H."/>
            <person name="Taylor A."/>
            <person name="Grigoriev I.V."/>
            <person name="Nagy L.G."/>
            <person name="Martin F."/>
            <person name="Kauserud H."/>
        </authorList>
    </citation>
    <scope>NUCLEOTIDE SEQUENCE</scope>
    <source>
        <strain evidence="3">CBHHK002</strain>
    </source>
</reference>
<proteinExistence type="predicted"/>